<reference evidence="7 8" key="1">
    <citation type="submission" date="2018-06" db="EMBL/GenBank/DDBJ databases">
        <authorList>
            <consortium name="Pathogen Informatics"/>
            <person name="Doyle S."/>
        </authorList>
    </citation>
    <scope>NUCLEOTIDE SEQUENCE [LARGE SCALE GENOMIC DNA]</scope>
    <source>
        <strain evidence="7 8">NCTC13316</strain>
    </source>
</reference>
<evidence type="ECO:0000256" key="3">
    <source>
        <dbReference type="ARBA" id="ARBA00011557"/>
    </source>
</evidence>
<dbReference type="InterPro" id="IPR050490">
    <property type="entry name" value="Bact_solute-bd_prot1"/>
</dbReference>
<dbReference type="PANTHER" id="PTHR43649:SF31">
    <property type="entry name" value="SN-GLYCEROL-3-PHOSPHATE-BINDING PERIPLASMIC PROTEIN UGPB"/>
    <property type="match status" value="1"/>
</dbReference>
<evidence type="ECO:0000256" key="6">
    <source>
        <dbReference type="ARBA" id="ARBA00022729"/>
    </source>
</evidence>
<dbReference type="EMBL" id="UGOD01000001">
    <property type="protein sequence ID" value="STX51794.1"/>
    <property type="molecule type" value="Genomic_DNA"/>
</dbReference>
<proteinExistence type="inferred from homology"/>
<sequence>MRHFSLFLILAFFGQTWAQKVDIVLWHSLAGNLGLVLQQVVDDFNHTQKDYVIKPVYKGEYSDAITSFAAAFKAKQPPALIQVFEVGTGTMLAPAGIIKPLHELMAEQNQQLPTENFLPALVSFYSYKGKLQALPFNTSIPVIFYNADVLASVGINDKNFPATWDELENLAILLKKKGYQCTYTSAYPAWILIEAFSALHGLPLFELAQQKAVYNNTAIIRHLERLRRWQKKHYFDYGGRASDATSLFTSGKCVMYSQSSGSYKSVSKLVNFRVGVAALPLDTSVSQLRYNSVNGGAALWAVAGQSAKVYEGIARFYTYLLKSQVQQRWYESTGYIPISISGDYAFINKNNVQPVLSLAQKELASTVHQRPFNLATIPQNQIRNINDEALEAIFAGIKTPKVAINDAVTRANFVLARFLRNTKP</sequence>
<organism evidence="7 8">
    <name type="scientific">Legionella busanensis</name>
    <dbReference type="NCBI Taxonomy" id="190655"/>
    <lineage>
        <taxon>Bacteria</taxon>
        <taxon>Pseudomonadati</taxon>
        <taxon>Pseudomonadota</taxon>
        <taxon>Gammaproteobacteria</taxon>
        <taxon>Legionellales</taxon>
        <taxon>Legionellaceae</taxon>
        <taxon>Legionella</taxon>
    </lineage>
</organism>
<evidence type="ECO:0000256" key="4">
    <source>
        <dbReference type="ARBA" id="ARBA00017470"/>
    </source>
</evidence>
<dbReference type="InterPro" id="IPR006059">
    <property type="entry name" value="SBP"/>
</dbReference>
<comment type="similarity">
    <text evidence="2">Belongs to the bacterial solute-binding protein 1 family.</text>
</comment>
<name>A0A378JKS6_9GAMM</name>
<keyword evidence="8" id="KW-1185">Reference proteome</keyword>
<keyword evidence="5" id="KW-0813">Transport</keyword>
<dbReference type="Proteomes" id="UP000254794">
    <property type="component" value="Unassembled WGS sequence"/>
</dbReference>
<dbReference type="AlphaFoldDB" id="A0A378JKS6"/>
<dbReference type="RefSeq" id="WP_115331403.1">
    <property type="nucleotide sequence ID" value="NZ_CAAAHP010000002.1"/>
</dbReference>
<dbReference type="SUPFAM" id="SSF53850">
    <property type="entry name" value="Periplasmic binding protein-like II"/>
    <property type="match status" value="1"/>
</dbReference>
<evidence type="ECO:0000313" key="7">
    <source>
        <dbReference type="EMBL" id="STX51794.1"/>
    </source>
</evidence>
<evidence type="ECO:0000313" key="8">
    <source>
        <dbReference type="Proteomes" id="UP000254794"/>
    </source>
</evidence>
<dbReference type="GO" id="GO:0042597">
    <property type="term" value="C:periplasmic space"/>
    <property type="evidence" value="ECO:0007669"/>
    <property type="project" value="UniProtKB-SubCell"/>
</dbReference>
<evidence type="ECO:0000256" key="5">
    <source>
        <dbReference type="ARBA" id="ARBA00022448"/>
    </source>
</evidence>
<gene>
    <name evidence="7" type="primary">ugpB</name>
    <name evidence="7" type="ORF">NCTC13316_01892</name>
</gene>
<accession>A0A378JKS6</accession>
<keyword evidence="6" id="KW-0732">Signal</keyword>
<comment type="subcellular location">
    <subcellularLocation>
        <location evidence="1">Periplasm</location>
    </subcellularLocation>
</comment>
<dbReference type="Pfam" id="PF13416">
    <property type="entry name" value="SBP_bac_8"/>
    <property type="match status" value="1"/>
</dbReference>
<dbReference type="PANTHER" id="PTHR43649">
    <property type="entry name" value="ARABINOSE-BINDING PROTEIN-RELATED"/>
    <property type="match status" value="1"/>
</dbReference>
<dbReference type="OrthoDB" id="4393730at2"/>
<protein>
    <recommendedName>
        <fullName evidence="4">sn-glycerol-3-phosphate-binding periplasmic protein UgpB</fullName>
    </recommendedName>
</protein>
<evidence type="ECO:0000256" key="2">
    <source>
        <dbReference type="ARBA" id="ARBA00008520"/>
    </source>
</evidence>
<evidence type="ECO:0000256" key="1">
    <source>
        <dbReference type="ARBA" id="ARBA00004418"/>
    </source>
</evidence>
<comment type="subunit">
    <text evidence="3">The complex is composed of two ATP-binding proteins (UgpC), two transmembrane proteins (UgpA and UgpE) and a solute-binding protein (UgpB).</text>
</comment>
<dbReference type="Gene3D" id="3.40.190.10">
    <property type="entry name" value="Periplasmic binding protein-like II"/>
    <property type="match status" value="2"/>
</dbReference>